<dbReference type="Proteomes" id="UP000249061">
    <property type="component" value="Unassembled WGS sequence"/>
</dbReference>
<dbReference type="AlphaFoldDB" id="A0A2W5VWC0"/>
<protein>
    <recommendedName>
        <fullName evidence="3">Dickkopf N-terminal cysteine-rich domain-containing protein</fullName>
    </recommendedName>
</protein>
<sequence>MRALLVSVVVSSMFLGCPSPQPECDGGSCDDAGVTQPMTAEEACAAQTNALIDNGARCGRLTAAYAAHWKSRVAATCLGASLDAAHIAAVPACVQQYQTTPCLEEVVCARVGGSLVAGMQCFETSECQADLFCDTSATCPGICRKRIAPGETLKNATEECAEGTYAFANVCRFPAGEAMSCAPMGGGTERQKCAKGLYCTASDVCTRGTAYAALNETCGAQRACGPGLVCKSGTCAQRASAGGACAARSDCLTGLACVGGVCEQFLGTVGETCETATLRFCEEGLFCSDPTSSGVGTCAVLRVSGESCAANSECVESQFCGGTPSQCRPRLVLNATCTAPEECQPTLYCNAGSCTAKKKGGEACVSFDECLSGCGAGVCNPDVCAAP</sequence>
<dbReference type="PROSITE" id="PS51257">
    <property type="entry name" value="PROKAR_LIPOPROTEIN"/>
    <property type="match status" value="1"/>
</dbReference>
<evidence type="ECO:0000313" key="1">
    <source>
        <dbReference type="EMBL" id="PZR14941.1"/>
    </source>
</evidence>
<evidence type="ECO:0000313" key="2">
    <source>
        <dbReference type="Proteomes" id="UP000249061"/>
    </source>
</evidence>
<comment type="caution">
    <text evidence="1">The sequence shown here is derived from an EMBL/GenBank/DDBJ whole genome shotgun (WGS) entry which is preliminary data.</text>
</comment>
<proteinExistence type="predicted"/>
<dbReference type="EMBL" id="QFQP01000006">
    <property type="protein sequence ID" value="PZR14941.1"/>
    <property type="molecule type" value="Genomic_DNA"/>
</dbReference>
<evidence type="ECO:0008006" key="3">
    <source>
        <dbReference type="Google" id="ProtNLM"/>
    </source>
</evidence>
<organism evidence="1 2">
    <name type="scientific">Archangium gephyra</name>
    <dbReference type="NCBI Taxonomy" id="48"/>
    <lineage>
        <taxon>Bacteria</taxon>
        <taxon>Pseudomonadati</taxon>
        <taxon>Myxococcota</taxon>
        <taxon>Myxococcia</taxon>
        <taxon>Myxococcales</taxon>
        <taxon>Cystobacterineae</taxon>
        <taxon>Archangiaceae</taxon>
        <taxon>Archangium</taxon>
    </lineage>
</organism>
<accession>A0A2W5VWC0</accession>
<gene>
    <name evidence="1" type="ORF">DI536_09160</name>
</gene>
<name>A0A2W5VWC0_9BACT</name>
<reference evidence="1 2" key="1">
    <citation type="submission" date="2017-08" db="EMBL/GenBank/DDBJ databases">
        <title>Infants hospitalized years apart are colonized by the same room-sourced microbial strains.</title>
        <authorList>
            <person name="Brooks B."/>
            <person name="Olm M.R."/>
            <person name="Firek B.A."/>
            <person name="Baker R."/>
            <person name="Thomas B.C."/>
            <person name="Morowitz M.J."/>
            <person name="Banfield J.F."/>
        </authorList>
    </citation>
    <scope>NUCLEOTIDE SEQUENCE [LARGE SCALE GENOMIC DNA]</scope>
    <source>
        <strain evidence="1">S2_003_000_R2_14</strain>
    </source>
</reference>